<evidence type="ECO:0000313" key="2">
    <source>
        <dbReference type="Proteomes" id="UP000797356"/>
    </source>
</evidence>
<reference evidence="1" key="2">
    <citation type="submission" date="2019-07" db="EMBL/GenBank/DDBJ databases">
        <authorList>
            <person name="Yang Y."/>
            <person name="Bocs S."/>
            <person name="Baudouin L."/>
        </authorList>
    </citation>
    <scope>NUCLEOTIDE SEQUENCE</scope>
    <source>
        <tissue evidence="1">Spear leaf of Hainan Tall coconut</tissue>
    </source>
</reference>
<evidence type="ECO:0000313" key="1">
    <source>
        <dbReference type="EMBL" id="KAG1347792.1"/>
    </source>
</evidence>
<proteinExistence type="predicted"/>
<dbReference type="AlphaFoldDB" id="A0A8K0IDF7"/>
<organism evidence="1 2">
    <name type="scientific">Cocos nucifera</name>
    <name type="common">Coconut palm</name>
    <dbReference type="NCBI Taxonomy" id="13894"/>
    <lineage>
        <taxon>Eukaryota</taxon>
        <taxon>Viridiplantae</taxon>
        <taxon>Streptophyta</taxon>
        <taxon>Embryophyta</taxon>
        <taxon>Tracheophyta</taxon>
        <taxon>Spermatophyta</taxon>
        <taxon>Magnoliopsida</taxon>
        <taxon>Liliopsida</taxon>
        <taxon>Arecaceae</taxon>
        <taxon>Arecoideae</taxon>
        <taxon>Cocoseae</taxon>
        <taxon>Attaleinae</taxon>
        <taxon>Cocos</taxon>
    </lineage>
</organism>
<reference evidence="1" key="1">
    <citation type="journal article" date="2017" name="Gigascience">
        <title>The genome draft of coconut (Cocos nucifera).</title>
        <authorList>
            <person name="Xiao Y."/>
            <person name="Xu P."/>
            <person name="Fan H."/>
            <person name="Baudouin L."/>
            <person name="Xia W."/>
            <person name="Bocs S."/>
            <person name="Xu J."/>
            <person name="Li Q."/>
            <person name="Guo A."/>
            <person name="Zhou L."/>
            <person name="Li J."/>
            <person name="Wu Y."/>
            <person name="Ma Z."/>
            <person name="Armero A."/>
            <person name="Issali A.E."/>
            <person name="Liu N."/>
            <person name="Peng M."/>
            <person name="Yang Y."/>
        </authorList>
    </citation>
    <scope>NUCLEOTIDE SEQUENCE</scope>
    <source>
        <tissue evidence="1">Spear leaf of Hainan Tall coconut</tissue>
    </source>
</reference>
<dbReference type="EMBL" id="CM017877">
    <property type="protein sequence ID" value="KAG1347792.1"/>
    <property type="molecule type" value="Genomic_DNA"/>
</dbReference>
<name>A0A8K0IDF7_COCNU</name>
<accession>A0A8K0IDF7</accession>
<protein>
    <submittedName>
        <fullName evidence="1">Uncharacterized protein</fullName>
    </submittedName>
</protein>
<keyword evidence="2" id="KW-1185">Reference proteome</keyword>
<gene>
    <name evidence="1" type="ORF">COCNU_06G016210</name>
</gene>
<comment type="caution">
    <text evidence="1">The sequence shown here is derived from an EMBL/GenBank/DDBJ whole genome shotgun (WGS) entry which is preliminary data.</text>
</comment>
<dbReference type="Proteomes" id="UP000797356">
    <property type="component" value="Chromosome 6"/>
</dbReference>
<sequence length="71" mass="8259">MQALQNLYEYLWDVERQLGADFINKNANKYTGDVTNRVECLRLLVQMTLTSVGEFDVGVLARRRPDLKNRV</sequence>